<dbReference type="OrthoDB" id="10584890at2759"/>
<gene>
    <name evidence="2" type="ORF">BV898_00295</name>
</gene>
<organism evidence="2 3">
    <name type="scientific">Hypsibius exemplaris</name>
    <name type="common">Freshwater tardigrade</name>
    <dbReference type="NCBI Taxonomy" id="2072580"/>
    <lineage>
        <taxon>Eukaryota</taxon>
        <taxon>Metazoa</taxon>
        <taxon>Ecdysozoa</taxon>
        <taxon>Tardigrada</taxon>
        <taxon>Eutardigrada</taxon>
        <taxon>Parachela</taxon>
        <taxon>Hypsibioidea</taxon>
        <taxon>Hypsibiidae</taxon>
        <taxon>Hypsibius</taxon>
    </lineage>
</organism>
<accession>A0A1W0XFI4</accession>
<comment type="caution">
    <text evidence="2">The sequence shown here is derived from an EMBL/GenBank/DDBJ whole genome shotgun (WGS) entry which is preliminary data.</text>
</comment>
<sequence>MGNQQGKTDVRLYSGKCREEMQQNQPLRLSGPVSDRPPADPSNQWNKGGGGGGDRQQTQQEMEEEFRRRTSSVCSADLEPNWYYGSKSASGERESCREIIQTRTTTTATTTGIAPNSDSSHDWADFPASSDRGGPPPMQNAATVVGRG</sequence>
<evidence type="ECO:0000313" key="3">
    <source>
        <dbReference type="Proteomes" id="UP000192578"/>
    </source>
</evidence>
<feature type="region of interest" description="Disordered" evidence="1">
    <location>
        <begin position="103"/>
        <end position="148"/>
    </location>
</feature>
<reference evidence="3" key="1">
    <citation type="submission" date="2017-01" db="EMBL/GenBank/DDBJ databases">
        <title>Comparative genomics of anhydrobiosis in the tardigrade Hypsibius dujardini.</title>
        <authorList>
            <person name="Yoshida Y."/>
            <person name="Koutsovoulos G."/>
            <person name="Laetsch D."/>
            <person name="Stevens L."/>
            <person name="Kumar S."/>
            <person name="Horikawa D."/>
            <person name="Ishino K."/>
            <person name="Komine S."/>
            <person name="Tomita M."/>
            <person name="Blaxter M."/>
            <person name="Arakawa K."/>
        </authorList>
    </citation>
    <scope>NUCLEOTIDE SEQUENCE [LARGE SCALE GENOMIC DNA]</scope>
    <source>
        <strain evidence="3">Z151</strain>
    </source>
</reference>
<evidence type="ECO:0000256" key="1">
    <source>
        <dbReference type="SAM" id="MobiDB-lite"/>
    </source>
</evidence>
<dbReference type="EMBL" id="MTYJ01000001">
    <property type="protein sequence ID" value="OQV26175.1"/>
    <property type="molecule type" value="Genomic_DNA"/>
</dbReference>
<proteinExistence type="predicted"/>
<dbReference type="AlphaFoldDB" id="A0A1W0XFI4"/>
<name>A0A1W0XFI4_HYPEX</name>
<feature type="region of interest" description="Disordered" evidence="1">
    <location>
        <begin position="1"/>
        <end position="72"/>
    </location>
</feature>
<protein>
    <submittedName>
        <fullName evidence="2">Uncharacterized protein</fullName>
    </submittedName>
</protein>
<dbReference type="Proteomes" id="UP000192578">
    <property type="component" value="Unassembled WGS sequence"/>
</dbReference>
<evidence type="ECO:0000313" key="2">
    <source>
        <dbReference type="EMBL" id="OQV26175.1"/>
    </source>
</evidence>
<keyword evidence="3" id="KW-1185">Reference proteome</keyword>